<accession>A0A939IK23</accession>
<comment type="caution">
    <text evidence="3">The sequence shown here is derived from an EMBL/GenBank/DDBJ whole genome shotgun (WGS) entry which is preliminary data.</text>
</comment>
<dbReference type="InterPro" id="IPR012906">
    <property type="entry name" value="PaaX-like_N"/>
</dbReference>
<protein>
    <recommendedName>
        <fullName evidence="5">PaaX family transcriptional regulator</fullName>
    </recommendedName>
</protein>
<dbReference type="Gene3D" id="3.30.70.2650">
    <property type="match status" value="1"/>
</dbReference>
<name>A0A939IK23_9GAMM</name>
<evidence type="ECO:0000259" key="1">
    <source>
        <dbReference type="Pfam" id="PF07848"/>
    </source>
</evidence>
<dbReference type="PANTHER" id="PTHR30319">
    <property type="entry name" value="PHENYLACETIC ACID REGULATOR-RELATED TRANSCRIPTIONAL REPRESSOR"/>
    <property type="match status" value="1"/>
</dbReference>
<sequence>MSNKSNIDTLSATELVLDLLEGHASHRLPVQKLVRAASLFDIRPQAVRVALTRLARQGRVESPARGVYALQTRGSTLLQDVEAWLRREERAVTWNGYWVGVSDAGAPRTQRTRWRRHLRALALRGFRELAPGLHLRPDNLRGGVPALRGELDSLGLAPEALTYGVTELDEVHRERARHLWDTDGLERRYLELLSALAQSRRALERGPLERAARDSLLLGHEAIRAILYDPLLPDQMMAGRARADLIARMREYQQWARGVWSAFLAEGEGDDGA</sequence>
<dbReference type="GO" id="GO:0006351">
    <property type="term" value="P:DNA-templated transcription"/>
    <property type="evidence" value="ECO:0007669"/>
    <property type="project" value="TreeGrafter"/>
</dbReference>
<organism evidence="3 4">
    <name type="scientific">Parahaliea mediterranea</name>
    <dbReference type="NCBI Taxonomy" id="651086"/>
    <lineage>
        <taxon>Bacteria</taxon>
        <taxon>Pseudomonadati</taxon>
        <taxon>Pseudomonadota</taxon>
        <taxon>Gammaproteobacteria</taxon>
        <taxon>Cellvibrionales</taxon>
        <taxon>Halieaceae</taxon>
        <taxon>Parahaliea</taxon>
    </lineage>
</organism>
<evidence type="ECO:0000313" key="4">
    <source>
        <dbReference type="Proteomes" id="UP000664303"/>
    </source>
</evidence>
<dbReference type="AlphaFoldDB" id="A0A939IK23"/>
<gene>
    <name evidence="3" type="ORF">JYP50_09830</name>
</gene>
<dbReference type="InterPro" id="IPR036388">
    <property type="entry name" value="WH-like_DNA-bd_sf"/>
</dbReference>
<dbReference type="Pfam" id="PF07848">
    <property type="entry name" value="PaaX"/>
    <property type="match status" value="1"/>
</dbReference>
<dbReference type="EMBL" id="JAFKCZ010000006">
    <property type="protein sequence ID" value="MBN7796891.1"/>
    <property type="molecule type" value="Genomic_DNA"/>
</dbReference>
<keyword evidence="4" id="KW-1185">Reference proteome</keyword>
<evidence type="ECO:0008006" key="5">
    <source>
        <dbReference type="Google" id="ProtNLM"/>
    </source>
</evidence>
<feature type="domain" description="Transcriptional repressor PaaX-like C-terminal" evidence="2">
    <location>
        <begin position="180"/>
        <end position="250"/>
    </location>
</feature>
<dbReference type="InterPro" id="IPR013225">
    <property type="entry name" value="PaaX_C"/>
</dbReference>
<proteinExistence type="predicted"/>
<evidence type="ECO:0000313" key="3">
    <source>
        <dbReference type="EMBL" id="MBN7796891.1"/>
    </source>
</evidence>
<evidence type="ECO:0000259" key="2">
    <source>
        <dbReference type="Pfam" id="PF08223"/>
    </source>
</evidence>
<reference evidence="3" key="1">
    <citation type="submission" date="2021-02" db="EMBL/GenBank/DDBJ databases">
        <title>PHA producing bacteria isolated from coastal sediment in Guangdong, Shenzhen.</title>
        <authorList>
            <person name="Zheng W."/>
            <person name="Yu S."/>
            <person name="Huang Y."/>
        </authorList>
    </citation>
    <scope>NUCLEOTIDE SEQUENCE</scope>
    <source>
        <strain evidence="3">TN14-10</strain>
    </source>
</reference>
<dbReference type="Gene3D" id="1.10.10.10">
    <property type="entry name" value="Winged helix-like DNA-binding domain superfamily/Winged helix DNA-binding domain"/>
    <property type="match status" value="1"/>
</dbReference>
<dbReference type="Pfam" id="PF08223">
    <property type="entry name" value="PaaX_C"/>
    <property type="match status" value="1"/>
</dbReference>
<dbReference type="Proteomes" id="UP000664303">
    <property type="component" value="Unassembled WGS sequence"/>
</dbReference>
<dbReference type="PANTHER" id="PTHR30319:SF1">
    <property type="entry name" value="TRANSCRIPTIONAL REPRESSOR PAAX"/>
    <property type="match status" value="1"/>
</dbReference>
<feature type="domain" description="Transcriptional repressor PaaX-like N-terminal" evidence="1">
    <location>
        <begin position="23"/>
        <end position="72"/>
    </location>
</feature>
<dbReference type="RefSeq" id="WP_206560330.1">
    <property type="nucleotide sequence ID" value="NZ_JAFKCZ010000006.1"/>
</dbReference>